<reference evidence="1 2" key="1">
    <citation type="journal article" date="2016" name="Nat. Commun.">
        <title>Extremotolerant tardigrade genome and improved radiotolerance of human cultured cells by tardigrade-unique protein.</title>
        <authorList>
            <person name="Hashimoto T."/>
            <person name="Horikawa D.D."/>
            <person name="Saito Y."/>
            <person name="Kuwahara H."/>
            <person name="Kozuka-Hata H."/>
            <person name="Shin-I T."/>
            <person name="Minakuchi Y."/>
            <person name="Ohishi K."/>
            <person name="Motoyama A."/>
            <person name="Aizu T."/>
            <person name="Enomoto A."/>
            <person name="Kondo K."/>
            <person name="Tanaka S."/>
            <person name="Hara Y."/>
            <person name="Koshikawa S."/>
            <person name="Sagara H."/>
            <person name="Miura T."/>
            <person name="Yokobori S."/>
            <person name="Miyagawa K."/>
            <person name="Suzuki Y."/>
            <person name="Kubo T."/>
            <person name="Oyama M."/>
            <person name="Kohara Y."/>
            <person name="Fujiyama A."/>
            <person name="Arakawa K."/>
            <person name="Katayama T."/>
            <person name="Toyoda A."/>
            <person name="Kunieda T."/>
        </authorList>
    </citation>
    <scope>NUCLEOTIDE SEQUENCE [LARGE SCALE GENOMIC DNA]</scope>
    <source>
        <strain evidence="1 2">YOKOZUNA-1</strain>
    </source>
</reference>
<dbReference type="AlphaFoldDB" id="A0A1D1V821"/>
<sequence length="83" mass="9402">MSFLVPISVGDIDRQRLAREKNINFSLVRRQILPTNLPRRTRAFPVPFPRLSENAILPHSRLIPVDQANSNFKSTACDINSSS</sequence>
<accession>A0A1D1V821</accession>
<keyword evidence="2" id="KW-1185">Reference proteome</keyword>
<evidence type="ECO:0000313" key="2">
    <source>
        <dbReference type="Proteomes" id="UP000186922"/>
    </source>
</evidence>
<evidence type="ECO:0000313" key="1">
    <source>
        <dbReference type="EMBL" id="GAU95827.1"/>
    </source>
</evidence>
<dbReference type="Proteomes" id="UP000186922">
    <property type="component" value="Unassembled WGS sequence"/>
</dbReference>
<dbReference type="EMBL" id="BDGG01000003">
    <property type="protein sequence ID" value="GAU95827.1"/>
    <property type="molecule type" value="Genomic_DNA"/>
</dbReference>
<protein>
    <submittedName>
        <fullName evidence="1">Uncharacterized protein</fullName>
    </submittedName>
</protein>
<name>A0A1D1V821_RAMVA</name>
<gene>
    <name evidence="1" type="primary">RvY_07374-1</name>
    <name evidence="1" type="synonym">RvY_07374.1</name>
    <name evidence="1" type="ORF">RvY_07374</name>
</gene>
<organism evidence="1 2">
    <name type="scientific">Ramazzottius varieornatus</name>
    <name type="common">Water bear</name>
    <name type="synonym">Tardigrade</name>
    <dbReference type="NCBI Taxonomy" id="947166"/>
    <lineage>
        <taxon>Eukaryota</taxon>
        <taxon>Metazoa</taxon>
        <taxon>Ecdysozoa</taxon>
        <taxon>Tardigrada</taxon>
        <taxon>Eutardigrada</taxon>
        <taxon>Parachela</taxon>
        <taxon>Hypsibioidea</taxon>
        <taxon>Ramazzottiidae</taxon>
        <taxon>Ramazzottius</taxon>
    </lineage>
</organism>
<proteinExistence type="predicted"/>
<comment type="caution">
    <text evidence="1">The sequence shown here is derived from an EMBL/GenBank/DDBJ whole genome shotgun (WGS) entry which is preliminary data.</text>
</comment>